<keyword evidence="1" id="KW-0812">Transmembrane</keyword>
<proteinExistence type="predicted"/>
<dbReference type="Proteomes" id="UP001201262">
    <property type="component" value="Unassembled WGS sequence"/>
</dbReference>
<accession>A0AAD4L1P7</accession>
<evidence type="ECO:0000313" key="2">
    <source>
        <dbReference type="EMBL" id="KAH8705524.1"/>
    </source>
</evidence>
<evidence type="ECO:0000313" key="3">
    <source>
        <dbReference type="Proteomes" id="UP001201262"/>
    </source>
</evidence>
<protein>
    <submittedName>
        <fullName evidence="2">Uncharacterized protein</fullName>
    </submittedName>
</protein>
<keyword evidence="3" id="KW-1185">Reference proteome</keyword>
<dbReference type="GeneID" id="70252235"/>
<dbReference type="RefSeq" id="XP_046078145.1">
    <property type="nucleotide sequence ID" value="XM_046221948.1"/>
</dbReference>
<reference evidence="2" key="1">
    <citation type="submission" date="2021-12" db="EMBL/GenBank/DDBJ databases">
        <title>Convergent genome expansion in fungi linked to evolution of root-endophyte symbiosis.</title>
        <authorList>
            <consortium name="DOE Joint Genome Institute"/>
            <person name="Ke Y.-H."/>
            <person name="Bonito G."/>
            <person name="Liao H.-L."/>
            <person name="Looney B."/>
            <person name="Rojas-Flechas A."/>
            <person name="Nash J."/>
            <person name="Hameed K."/>
            <person name="Schadt C."/>
            <person name="Martin F."/>
            <person name="Crous P.W."/>
            <person name="Miettinen O."/>
            <person name="Magnuson J.K."/>
            <person name="Labbe J."/>
            <person name="Jacobson D."/>
            <person name="Doktycz M.J."/>
            <person name="Veneault-Fourrey C."/>
            <person name="Kuo A."/>
            <person name="Mondo S."/>
            <person name="Calhoun S."/>
            <person name="Riley R."/>
            <person name="Ohm R."/>
            <person name="LaButti K."/>
            <person name="Andreopoulos B."/>
            <person name="Pangilinan J."/>
            <person name="Nolan M."/>
            <person name="Tritt A."/>
            <person name="Clum A."/>
            <person name="Lipzen A."/>
            <person name="Daum C."/>
            <person name="Barry K."/>
            <person name="Grigoriev I.V."/>
            <person name="Vilgalys R."/>
        </authorList>
    </citation>
    <scope>NUCLEOTIDE SEQUENCE</scope>
    <source>
        <strain evidence="2">PMI_201</strain>
    </source>
</reference>
<sequence>MMSGGLRRPAFSINSLFCSACSAILALLRLLTYQSTCSLKKFSNFSEIMLLSAASTLLSMVAIAHGWSFTVFSGPGCNPLSPSSTCTYSGSSKICCHGTSGQTWGSAELYGGSGWTVYAFSGPDCGNLGDAYDSWSDGDCHSSSSDRYGVYGIVPNQAAASATNDTLEWVNVKSS</sequence>
<comment type="caution">
    <text evidence="2">The sequence shown here is derived from an EMBL/GenBank/DDBJ whole genome shotgun (WGS) entry which is preliminary data.</text>
</comment>
<keyword evidence="1" id="KW-0472">Membrane</keyword>
<evidence type="ECO:0000256" key="1">
    <source>
        <dbReference type="SAM" id="Phobius"/>
    </source>
</evidence>
<name>A0AAD4L1P7_9EURO</name>
<dbReference type="EMBL" id="JAJTJA010000001">
    <property type="protein sequence ID" value="KAH8705524.1"/>
    <property type="molecule type" value="Genomic_DNA"/>
</dbReference>
<organism evidence="2 3">
    <name type="scientific">Talaromyces proteolyticus</name>
    <dbReference type="NCBI Taxonomy" id="1131652"/>
    <lineage>
        <taxon>Eukaryota</taxon>
        <taxon>Fungi</taxon>
        <taxon>Dikarya</taxon>
        <taxon>Ascomycota</taxon>
        <taxon>Pezizomycotina</taxon>
        <taxon>Eurotiomycetes</taxon>
        <taxon>Eurotiomycetidae</taxon>
        <taxon>Eurotiales</taxon>
        <taxon>Trichocomaceae</taxon>
        <taxon>Talaromyces</taxon>
        <taxon>Talaromyces sect. Bacilispori</taxon>
    </lineage>
</organism>
<feature type="transmembrane region" description="Helical" evidence="1">
    <location>
        <begin position="48"/>
        <end position="72"/>
    </location>
</feature>
<gene>
    <name evidence="2" type="ORF">BGW36DRAFT_456965</name>
</gene>
<dbReference type="AlphaFoldDB" id="A0AAD4L1P7"/>
<keyword evidence="1" id="KW-1133">Transmembrane helix</keyword>